<evidence type="ECO:0000313" key="1">
    <source>
        <dbReference type="EMBL" id="JAH13794.1"/>
    </source>
</evidence>
<dbReference type="AlphaFoldDB" id="A0A0E9QAM6"/>
<reference evidence="1" key="2">
    <citation type="journal article" date="2015" name="Fish Shellfish Immunol.">
        <title>Early steps in the European eel (Anguilla anguilla)-Vibrio vulnificus interaction in the gills: Role of the RtxA13 toxin.</title>
        <authorList>
            <person name="Callol A."/>
            <person name="Pajuelo D."/>
            <person name="Ebbesson L."/>
            <person name="Teles M."/>
            <person name="MacKenzie S."/>
            <person name="Amaro C."/>
        </authorList>
    </citation>
    <scope>NUCLEOTIDE SEQUENCE</scope>
</reference>
<reference evidence="1" key="1">
    <citation type="submission" date="2014-11" db="EMBL/GenBank/DDBJ databases">
        <authorList>
            <person name="Amaro Gonzalez C."/>
        </authorList>
    </citation>
    <scope>NUCLEOTIDE SEQUENCE</scope>
</reference>
<name>A0A0E9QAM6_ANGAN</name>
<proteinExistence type="predicted"/>
<accession>A0A0E9QAM6</accession>
<organism evidence="1">
    <name type="scientific">Anguilla anguilla</name>
    <name type="common">European freshwater eel</name>
    <name type="synonym">Muraena anguilla</name>
    <dbReference type="NCBI Taxonomy" id="7936"/>
    <lineage>
        <taxon>Eukaryota</taxon>
        <taxon>Metazoa</taxon>
        <taxon>Chordata</taxon>
        <taxon>Craniata</taxon>
        <taxon>Vertebrata</taxon>
        <taxon>Euteleostomi</taxon>
        <taxon>Actinopterygii</taxon>
        <taxon>Neopterygii</taxon>
        <taxon>Teleostei</taxon>
        <taxon>Anguilliformes</taxon>
        <taxon>Anguillidae</taxon>
        <taxon>Anguilla</taxon>
    </lineage>
</organism>
<sequence>MDQIYRDTALVALPHIKCIAKFIMLPSHNIGQLHDHIMNLNAQLCHYREWACLT</sequence>
<dbReference type="EMBL" id="GBXM01094783">
    <property type="protein sequence ID" value="JAH13794.1"/>
    <property type="molecule type" value="Transcribed_RNA"/>
</dbReference>
<protein>
    <submittedName>
        <fullName evidence="1">Uncharacterized protein</fullName>
    </submittedName>
</protein>